<feature type="region of interest" description="Disordered" evidence="1">
    <location>
        <begin position="130"/>
        <end position="204"/>
    </location>
</feature>
<comment type="caution">
    <text evidence="2">The sequence shown here is derived from an EMBL/GenBank/DDBJ whole genome shotgun (WGS) entry which is preliminary data.</text>
</comment>
<evidence type="ECO:0000313" key="3">
    <source>
        <dbReference type="Proteomes" id="UP001172673"/>
    </source>
</evidence>
<protein>
    <submittedName>
        <fullName evidence="2">Uncharacterized protein</fullName>
    </submittedName>
</protein>
<gene>
    <name evidence="2" type="ORF">H2200_012088</name>
</gene>
<organism evidence="2 3">
    <name type="scientific">Cladophialophora chaetospira</name>
    <dbReference type="NCBI Taxonomy" id="386627"/>
    <lineage>
        <taxon>Eukaryota</taxon>
        <taxon>Fungi</taxon>
        <taxon>Dikarya</taxon>
        <taxon>Ascomycota</taxon>
        <taxon>Pezizomycotina</taxon>
        <taxon>Eurotiomycetes</taxon>
        <taxon>Chaetothyriomycetidae</taxon>
        <taxon>Chaetothyriales</taxon>
        <taxon>Herpotrichiellaceae</taxon>
        <taxon>Cladophialophora</taxon>
    </lineage>
</organism>
<keyword evidence="3" id="KW-1185">Reference proteome</keyword>
<evidence type="ECO:0000256" key="1">
    <source>
        <dbReference type="SAM" id="MobiDB-lite"/>
    </source>
</evidence>
<accession>A0AA38WY58</accession>
<dbReference type="EMBL" id="JAPDRK010000022">
    <property type="protein sequence ID" value="KAJ9603310.1"/>
    <property type="molecule type" value="Genomic_DNA"/>
</dbReference>
<proteinExistence type="predicted"/>
<dbReference type="AlphaFoldDB" id="A0AA38WY58"/>
<dbReference type="Proteomes" id="UP001172673">
    <property type="component" value="Unassembled WGS sequence"/>
</dbReference>
<name>A0AA38WY58_9EURO</name>
<reference evidence="2" key="1">
    <citation type="submission" date="2022-10" db="EMBL/GenBank/DDBJ databases">
        <title>Culturing micro-colonial fungi from biological soil crusts in the Mojave desert and describing Neophaeococcomyces mojavensis, and introducing the new genera and species Taxawa tesnikishii.</title>
        <authorList>
            <person name="Kurbessoian T."/>
            <person name="Stajich J.E."/>
        </authorList>
    </citation>
    <scope>NUCLEOTIDE SEQUENCE</scope>
    <source>
        <strain evidence="2">TK_41</strain>
    </source>
</reference>
<evidence type="ECO:0000313" key="2">
    <source>
        <dbReference type="EMBL" id="KAJ9603310.1"/>
    </source>
</evidence>
<sequence length="545" mass="61948">MAKGKIKKVSPTWSIEAEVLLLNWLDKNKGPDGSLRQDEDAAIGSLVADDSFIRQHEGISEIATEEGKRQNIQLKLKNLWNKYKRQKYEVTPFSKTIMYNKGSEVLDWNTLETRYRDLYTPEEYQARKNVAGLDTSNVGSKGDKRKSRNGDVPDGLGDSSPKRPRTQDGTLPNEPTAASQDPPLDPTGGHPQSQPPAPVPQPLSRVERRTRQDMLLSDLDLLQLPKFKKLVGHGGVQFTALTDLSELQSRMAKIYRKIQTTVEEYVRSCNLHKIEYIVLEPESAYPAKLRELLTLILAGSAERVEGRREIFHSLRNEKRISYEFFIRSLLIAAVVKWCLGSNLEENNIYKSYGGGVIREVFMNELDPVVEGRLRQKFMNAYVEREVVPHIQPRARDMASRFQGFLDLVVPRNEVGAYLSEVEGVCACPRTDPATRSSTTHLPCSFTESPNRINFREGLRDVFELALEASAANDKKMYERYRYSFPAFGHEYSSEDMIPEEDEDGNESLPKRPVILCLLPITYRSVQDRFLGDWSEMEKVANGVVL</sequence>